<reference evidence="1 2" key="1">
    <citation type="submission" date="2024-01" db="EMBL/GenBank/DDBJ databases">
        <title>A draft genome for the cacao thread blight pathogen Marasmiellus scandens.</title>
        <authorList>
            <person name="Baruah I.K."/>
            <person name="Leung J."/>
            <person name="Bukari Y."/>
            <person name="Amoako-Attah I."/>
            <person name="Meinhardt L.W."/>
            <person name="Bailey B.A."/>
            <person name="Cohen S.P."/>
        </authorList>
    </citation>
    <scope>NUCLEOTIDE SEQUENCE [LARGE SCALE GENOMIC DNA]</scope>
    <source>
        <strain evidence="1 2">GH-19</strain>
    </source>
</reference>
<evidence type="ECO:0000313" key="2">
    <source>
        <dbReference type="Proteomes" id="UP001498398"/>
    </source>
</evidence>
<name>A0ABR1JVC9_9AGAR</name>
<sequence length="210" mass="24392">MHLLMGMHRMTRLGSSLDPTPLRLRIRNVAREITGSTETDLPAHEGQDRFHKIAYYDNPKGHALAMTGFYLSYAGETAYRSGNRRRSNTLFRESLASYLAAAECFAADDDHRCYYLNIAHTKHTSWIKNATAEEVFDVLERLDRAILPTLRIWMLTMMEEDKEKFDAYMEAQLIFSRIQNEMRKQGLEREDLKRMKVVGFSSEYTTLVPL</sequence>
<comment type="caution">
    <text evidence="1">The sequence shown here is derived from an EMBL/GenBank/DDBJ whole genome shotgun (WGS) entry which is preliminary data.</text>
</comment>
<keyword evidence="2" id="KW-1185">Reference proteome</keyword>
<gene>
    <name evidence="1" type="ORF">VKT23_006010</name>
</gene>
<evidence type="ECO:0000313" key="1">
    <source>
        <dbReference type="EMBL" id="KAK7464804.1"/>
    </source>
</evidence>
<dbReference type="Proteomes" id="UP001498398">
    <property type="component" value="Unassembled WGS sequence"/>
</dbReference>
<protein>
    <submittedName>
        <fullName evidence="1">Uncharacterized protein</fullName>
    </submittedName>
</protein>
<dbReference type="EMBL" id="JBANRG010000007">
    <property type="protein sequence ID" value="KAK7464804.1"/>
    <property type="molecule type" value="Genomic_DNA"/>
</dbReference>
<proteinExistence type="predicted"/>
<accession>A0ABR1JVC9</accession>
<organism evidence="1 2">
    <name type="scientific">Marasmiellus scandens</name>
    <dbReference type="NCBI Taxonomy" id="2682957"/>
    <lineage>
        <taxon>Eukaryota</taxon>
        <taxon>Fungi</taxon>
        <taxon>Dikarya</taxon>
        <taxon>Basidiomycota</taxon>
        <taxon>Agaricomycotina</taxon>
        <taxon>Agaricomycetes</taxon>
        <taxon>Agaricomycetidae</taxon>
        <taxon>Agaricales</taxon>
        <taxon>Marasmiineae</taxon>
        <taxon>Omphalotaceae</taxon>
        <taxon>Marasmiellus</taxon>
    </lineage>
</organism>